<dbReference type="GO" id="GO:0009103">
    <property type="term" value="P:lipopolysaccharide biosynthetic process"/>
    <property type="evidence" value="ECO:0007669"/>
    <property type="project" value="TreeGrafter"/>
</dbReference>
<gene>
    <name evidence="3" type="primary">pimA</name>
    <name evidence="3" type="ORF">ERS008472_02234</name>
</gene>
<dbReference type="GO" id="GO:0016757">
    <property type="term" value="F:glycosyltransferase activity"/>
    <property type="evidence" value="ECO:0007669"/>
    <property type="project" value="UniProtKB-KW"/>
</dbReference>
<dbReference type="FunFam" id="3.40.50.2000:FF:000119">
    <property type="entry name" value="Glycosyl transferase group 1"/>
    <property type="match status" value="1"/>
</dbReference>
<dbReference type="Gene3D" id="3.40.50.2000">
    <property type="entry name" value="Glycogen Phosphorylase B"/>
    <property type="match status" value="2"/>
</dbReference>
<dbReference type="SUPFAM" id="SSF53756">
    <property type="entry name" value="UDP-Glycosyltransferase/glycogen phosphorylase"/>
    <property type="match status" value="1"/>
</dbReference>
<proteinExistence type="predicted"/>
<dbReference type="Pfam" id="PF00534">
    <property type="entry name" value="Glycos_transf_1"/>
    <property type="match status" value="1"/>
</dbReference>
<evidence type="ECO:0000256" key="1">
    <source>
        <dbReference type="ARBA" id="ARBA00022679"/>
    </source>
</evidence>
<keyword evidence="1 3" id="KW-0808">Transferase</keyword>
<keyword evidence="4" id="KW-1185">Reference proteome</keyword>
<dbReference type="EC" id="2.4.1.57" evidence="3"/>
<sequence>MRVVFSTDSIKYPLTGIGRYTYELARELQISNEISDLLFLQGRKISRDLPTIKVSSGATSGLKNVVKNSVIASELYRLSAPWLKSLVLKPYESFIYHSTNFYLPPRINNAVATFHDLSIFKWPQCHPQNRVRYMQKELLLTIKRAKVLITDSEFTRKELAEYFNYPIEKIISAPLASSGDFYPRNHTELQGLMTKLGLVVGQYTLFTGTIEPRKNITTLLNAYERLPLEIRSRYPLVICGFPGWNSEALHRRFEHAMQQGWLLYLGYLSENDLPLLFAGAKTFLFPSLYEGFGLPILEAMASGVPVVCSNAASLPEVLGDSGLMCDALDVEGLTAAIIKSVEDDNWRSESIMAGLAKAKDFSWARCAHETIKAYRQV</sequence>
<feature type="domain" description="Glycosyl transferase family 1" evidence="2">
    <location>
        <begin position="203"/>
        <end position="347"/>
    </location>
</feature>
<keyword evidence="3" id="KW-0328">Glycosyltransferase</keyword>
<dbReference type="PANTHER" id="PTHR46401">
    <property type="entry name" value="GLYCOSYLTRANSFERASE WBBK-RELATED"/>
    <property type="match status" value="1"/>
</dbReference>
<protein>
    <submittedName>
        <fullName evidence="3">Group 1 glycosyl transferase</fullName>
        <ecNumber evidence="3">2.4.1.57</ecNumber>
    </submittedName>
</protein>
<name>A0A0T9PNZ7_9GAMM</name>
<dbReference type="InterPro" id="IPR001296">
    <property type="entry name" value="Glyco_trans_1"/>
</dbReference>
<evidence type="ECO:0000313" key="4">
    <source>
        <dbReference type="Proteomes" id="UP000041882"/>
    </source>
</evidence>
<dbReference type="EMBL" id="CQAW01000009">
    <property type="protein sequence ID" value="CNH75009.1"/>
    <property type="molecule type" value="Genomic_DNA"/>
</dbReference>
<dbReference type="CDD" id="cd03809">
    <property type="entry name" value="GT4_MtfB-like"/>
    <property type="match status" value="1"/>
</dbReference>
<dbReference type="Proteomes" id="UP000041882">
    <property type="component" value="Unassembled WGS sequence"/>
</dbReference>
<evidence type="ECO:0000259" key="2">
    <source>
        <dbReference type="Pfam" id="PF00534"/>
    </source>
</evidence>
<evidence type="ECO:0000313" key="3">
    <source>
        <dbReference type="EMBL" id="CNH75009.1"/>
    </source>
</evidence>
<dbReference type="RefSeq" id="WP_050114311.1">
    <property type="nucleotide sequence ID" value="NZ_CACVAB010000019.1"/>
</dbReference>
<reference evidence="4" key="1">
    <citation type="submission" date="2015-03" db="EMBL/GenBank/DDBJ databases">
        <authorList>
            <consortium name="Pathogen Informatics"/>
            <person name="Murphy D."/>
        </authorList>
    </citation>
    <scope>NUCLEOTIDE SEQUENCE [LARGE SCALE GENOMIC DNA]</scope>
    <source>
        <strain evidence="4">IP6945</strain>
    </source>
</reference>
<organism evidence="3 4">
    <name type="scientific">Yersinia thracica</name>
    <dbReference type="NCBI Taxonomy" id="2890319"/>
    <lineage>
        <taxon>Bacteria</taxon>
        <taxon>Pseudomonadati</taxon>
        <taxon>Pseudomonadota</taxon>
        <taxon>Gammaproteobacteria</taxon>
        <taxon>Enterobacterales</taxon>
        <taxon>Yersiniaceae</taxon>
        <taxon>Yersinia</taxon>
    </lineage>
</organism>
<dbReference type="AlphaFoldDB" id="A0A0T9PNZ7"/>
<dbReference type="PANTHER" id="PTHR46401:SF2">
    <property type="entry name" value="GLYCOSYLTRANSFERASE WBBK-RELATED"/>
    <property type="match status" value="1"/>
</dbReference>
<accession>A0A0T9PNZ7</accession>